<accession>W4HJ98</accession>
<dbReference type="InterPro" id="IPR006016">
    <property type="entry name" value="UspA"/>
</dbReference>
<reference evidence="2 3" key="1">
    <citation type="journal article" date="2014" name="Antonie Van Leeuwenhoek">
        <title>Roseivivax atlanticus sp. nov., isolated from surface seawater of the Atlantic Ocean.</title>
        <authorList>
            <person name="Li G."/>
            <person name="Lai Q."/>
            <person name="Liu X."/>
            <person name="Sun F."/>
            <person name="Shao Z."/>
        </authorList>
    </citation>
    <scope>NUCLEOTIDE SEQUENCE [LARGE SCALE GENOMIC DNA]</scope>
    <source>
        <strain evidence="2 3">22II-s10s</strain>
    </source>
</reference>
<dbReference type="SUPFAM" id="SSF52402">
    <property type="entry name" value="Adenine nucleotide alpha hydrolases-like"/>
    <property type="match status" value="2"/>
</dbReference>
<proteinExistence type="predicted"/>
<dbReference type="CDD" id="cd00293">
    <property type="entry name" value="USP-like"/>
    <property type="match status" value="1"/>
</dbReference>
<feature type="domain" description="UspA" evidence="1">
    <location>
        <begin position="163"/>
        <end position="275"/>
    </location>
</feature>
<dbReference type="STRING" id="1379903.ATO8_09698"/>
<dbReference type="Proteomes" id="UP000019063">
    <property type="component" value="Unassembled WGS sequence"/>
</dbReference>
<dbReference type="EMBL" id="AQQW01000005">
    <property type="protein sequence ID" value="ETW12807.1"/>
    <property type="molecule type" value="Genomic_DNA"/>
</dbReference>
<dbReference type="RefSeq" id="WP_043844171.1">
    <property type="nucleotide sequence ID" value="NZ_AQQW01000005.1"/>
</dbReference>
<name>W4HJ98_9RHOB</name>
<dbReference type="AlphaFoldDB" id="W4HJ98"/>
<gene>
    <name evidence="2" type="ORF">ATO8_09698</name>
</gene>
<evidence type="ECO:0000259" key="1">
    <source>
        <dbReference type="Pfam" id="PF00582"/>
    </source>
</evidence>
<protein>
    <submittedName>
        <fullName evidence="2">UspA domain-containing protein</fullName>
    </submittedName>
</protein>
<dbReference type="Gene3D" id="3.40.50.12370">
    <property type="match status" value="1"/>
</dbReference>
<comment type="caution">
    <text evidence="2">The sequence shown here is derived from an EMBL/GenBank/DDBJ whole genome shotgun (WGS) entry which is preliminary data.</text>
</comment>
<feature type="domain" description="UspA" evidence="1">
    <location>
        <begin position="14"/>
        <end position="143"/>
    </location>
</feature>
<dbReference type="eggNOG" id="COG0589">
    <property type="taxonomic scope" value="Bacteria"/>
</dbReference>
<dbReference type="Pfam" id="PF00582">
    <property type="entry name" value="Usp"/>
    <property type="match status" value="2"/>
</dbReference>
<evidence type="ECO:0000313" key="2">
    <source>
        <dbReference type="EMBL" id="ETW12807.1"/>
    </source>
</evidence>
<sequence length="277" mass="30218">MTLRTLAAVFTTVETPDRLAREAAALARRLDAHLLGITVTSDPRYYPTLDGYMATEVLAEIDRRQERKAETIHEVFEAAVKAEDVRGEWRVARAGMQTVAERILESGRGSDMLVMTRPESYVHQLDDIQEQVIRGLGRPVLMLPHGATLENVCKRAMIGWSPTREAARAAFDALMLLEPGAEVTLLNVGATSAHDLADGPMNDLAVGLTRHGVSVNVVHREPGARHIGQVILDEAREVGAGFIATGAFGHSRAYDFVIGAVTRELLTESALPVMFSK</sequence>
<keyword evidence="3" id="KW-1185">Reference proteome</keyword>
<dbReference type="PATRIC" id="fig|1317118.6.peg.2002"/>
<evidence type="ECO:0000313" key="3">
    <source>
        <dbReference type="Proteomes" id="UP000019063"/>
    </source>
</evidence>
<organism evidence="2 3">
    <name type="scientific">Roseivivax marinus</name>
    <dbReference type="NCBI Taxonomy" id="1379903"/>
    <lineage>
        <taxon>Bacteria</taxon>
        <taxon>Pseudomonadati</taxon>
        <taxon>Pseudomonadota</taxon>
        <taxon>Alphaproteobacteria</taxon>
        <taxon>Rhodobacterales</taxon>
        <taxon>Roseobacteraceae</taxon>
        <taxon>Roseivivax</taxon>
    </lineage>
</organism>